<name>A0A381RN27_9ZZZZ</name>
<evidence type="ECO:0000313" key="1">
    <source>
        <dbReference type="EMBL" id="SUZ93272.1"/>
    </source>
</evidence>
<gene>
    <name evidence="1" type="ORF">METZ01_LOCUS46126</name>
</gene>
<sequence>MKHTFLNLNEGSFPIKLDKKFKDLNGLEELGQVKDHIIVKLIIEKFSKVLFLAKGNISVTFEADCQTCFKKTLIKLSLETDVGIKDIKYENVDQKGPSEIHYQDLENFNINDLVSEEIYLNFPSIVTCCTLESNEKLEGKSPNKIRPFQKIRDLIK</sequence>
<accession>A0A381RN27</accession>
<organism evidence="1">
    <name type="scientific">marine metagenome</name>
    <dbReference type="NCBI Taxonomy" id="408172"/>
    <lineage>
        <taxon>unclassified sequences</taxon>
        <taxon>metagenomes</taxon>
        <taxon>ecological metagenomes</taxon>
    </lineage>
</organism>
<proteinExistence type="predicted"/>
<dbReference type="AlphaFoldDB" id="A0A381RN27"/>
<dbReference type="EMBL" id="UINC01002133">
    <property type="protein sequence ID" value="SUZ93272.1"/>
    <property type="molecule type" value="Genomic_DNA"/>
</dbReference>
<protein>
    <recommendedName>
        <fullName evidence="2">DUF177 domain-containing protein</fullName>
    </recommendedName>
</protein>
<evidence type="ECO:0008006" key="2">
    <source>
        <dbReference type="Google" id="ProtNLM"/>
    </source>
</evidence>
<reference evidence="1" key="1">
    <citation type="submission" date="2018-05" db="EMBL/GenBank/DDBJ databases">
        <authorList>
            <person name="Lanie J.A."/>
            <person name="Ng W.-L."/>
            <person name="Kazmierczak K.M."/>
            <person name="Andrzejewski T.M."/>
            <person name="Davidsen T.M."/>
            <person name="Wayne K.J."/>
            <person name="Tettelin H."/>
            <person name="Glass J.I."/>
            <person name="Rusch D."/>
            <person name="Podicherti R."/>
            <person name="Tsui H.-C.T."/>
            <person name="Winkler M.E."/>
        </authorList>
    </citation>
    <scope>NUCLEOTIDE SEQUENCE</scope>
</reference>